<dbReference type="Proteomes" id="UP000427373">
    <property type="component" value="Chromosome"/>
</dbReference>
<dbReference type="GeneID" id="42801955"/>
<evidence type="ECO:0000256" key="1">
    <source>
        <dbReference type="SAM" id="Coils"/>
    </source>
</evidence>
<dbReference type="KEGG" id="soh:D1869_11885"/>
<name>A0A650CJ45_SULOH</name>
<evidence type="ECO:0000313" key="2">
    <source>
        <dbReference type="EMBL" id="MBB5253493.1"/>
    </source>
</evidence>
<keyword evidence="4" id="KW-1185">Reference proteome</keyword>
<dbReference type="Proteomes" id="UP000582213">
    <property type="component" value="Unassembled WGS sequence"/>
</dbReference>
<reference evidence="3 4" key="1">
    <citation type="submission" date="2019-10" db="EMBL/GenBank/DDBJ databases">
        <title>Genome Sequences from Six Type Strain Members of the Archaeal Family Sulfolobaceae: Acidianus ambivalens, Acidianus infernus, Metallosphaera prunae, Stygiolobus azoricus, Sulfolobus metallicus, and Sulfurisphaera ohwakuensis.</title>
        <authorList>
            <person name="Counts J.A."/>
            <person name="Kelly R.M."/>
        </authorList>
    </citation>
    <scope>NUCLEOTIDE SEQUENCE [LARGE SCALE GENOMIC DNA]</scope>
    <source>
        <strain evidence="3 4">TA-1</strain>
    </source>
</reference>
<proteinExistence type="predicted"/>
<dbReference type="EMBL" id="JACHFY010000004">
    <property type="protein sequence ID" value="MBB5253493.1"/>
    <property type="molecule type" value="Genomic_DNA"/>
</dbReference>
<keyword evidence="1" id="KW-0175">Coiled coil</keyword>
<evidence type="ECO:0000313" key="4">
    <source>
        <dbReference type="Proteomes" id="UP000427373"/>
    </source>
</evidence>
<evidence type="ECO:0000313" key="5">
    <source>
        <dbReference type="Proteomes" id="UP000582213"/>
    </source>
</evidence>
<dbReference type="RefSeq" id="WP_156015252.1">
    <property type="nucleotide sequence ID" value="NZ_CP045484.1"/>
</dbReference>
<feature type="coiled-coil region" evidence="1">
    <location>
        <begin position="202"/>
        <end position="229"/>
    </location>
</feature>
<accession>A0A650CJ45</accession>
<protein>
    <submittedName>
        <fullName evidence="3">Uncharacterized protein</fullName>
    </submittedName>
</protein>
<organism evidence="3 4">
    <name type="scientific">Sulfurisphaera ohwakuensis</name>
    <dbReference type="NCBI Taxonomy" id="69656"/>
    <lineage>
        <taxon>Archaea</taxon>
        <taxon>Thermoproteota</taxon>
        <taxon>Thermoprotei</taxon>
        <taxon>Sulfolobales</taxon>
        <taxon>Sulfolobaceae</taxon>
        <taxon>Sulfurisphaera</taxon>
    </lineage>
</organism>
<dbReference type="EMBL" id="CP045484">
    <property type="protein sequence ID" value="QGR17799.1"/>
    <property type="molecule type" value="Genomic_DNA"/>
</dbReference>
<evidence type="ECO:0000313" key="3">
    <source>
        <dbReference type="EMBL" id="QGR17799.1"/>
    </source>
</evidence>
<gene>
    <name evidence="3" type="ORF">D1869_11885</name>
    <name evidence="2" type="ORF">HNQ62_001254</name>
</gene>
<dbReference type="AlphaFoldDB" id="A0A650CJ45"/>
<sequence length="269" mass="31973">MIEKEIVFKLNVKKQDFMTLISSPLNLTQFWMFLKEIRILNENEYIAKFKVFMNFNFKMRRVINPNQIIHEGVMDFPRAMFRFTVNVLEGRKEIVIAVKGEYQGPLEFLAKSPMKKFLENFRDKVIAYYEKKQEAFTVQELFKKLSDDSKGKSIIAIIELDSKEYTLTFKDGKLEKVEGENYNDFLTRLLTYSGFVKLLREEEIYEEEYESLDDLIQRLKEESKDKELEATVIIKDKSFKIILKNGEVIYNNVDPKYKGKLKLIELNEK</sequence>
<reference evidence="2 5" key="2">
    <citation type="submission" date="2020-08" db="EMBL/GenBank/DDBJ databases">
        <title>Genomic Encyclopedia of Type Strains, Phase IV (KMG-IV): sequencing the most valuable type-strain genomes for metagenomic binning, comparative biology and taxonomic classification.</title>
        <authorList>
            <person name="Goeker M."/>
        </authorList>
    </citation>
    <scope>NUCLEOTIDE SEQUENCE [LARGE SCALE GENOMIC DNA]</scope>
    <source>
        <strain evidence="2 5">DSM 12421</strain>
    </source>
</reference>